<evidence type="ECO:0000313" key="2">
    <source>
        <dbReference type="EMBL" id="KAK2151756.1"/>
    </source>
</evidence>
<keyword evidence="3" id="KW-1185">Reference proteome</keyword>
<accession>A0AAD9JEZ2</accession>
<evidence type="ECO:0000259" key="1">
    <source>
        <dbReference type="Pfam" id="PF26215"/>
    </source>
</evidence>
<dbReference type="InterPro" id="IPR058912">
    <property type="entry name" value="HTH_animal"/>
</dbReference>
<dbReference type="EMBL" id="JAODUO010002564">
    <property type="protein sequence ID" value="KAK2151756.1"/>
    <property type="molecule type" value="Genomic_DNA"/>
</dbReference>
<feature type="domain" description="Helix-turn-helix" evidence="1">
    <location>
        <begin position="8"/>
        <end position="61"/>
    </location>
</feature>
<proteinExistence type="predicted"/>
<comment type="caution">
    <text evidence="2">The sequence shown here is derived from an EMBL/GenBank/DDBJ whole genome shotgun (WGS) entry which is preliminary data.</text>
</comment>
<organism evidence="2 3">
    <name type="scientific">Ridgeia piscesae</name>
    <name type="common">Tubeworm</name>
    <dbReference type="NCBI Taxonomy" id="27915"/>
    <lineage>
        <taxon>Eukaryota</taxon>
        <taxon>Metazoa</taxon>
        <taxon>Spiralia</taxon>
        <taxon>Lophotrochozoa</taxon>
        <taxon>Annelida</taxon>
        <taxon>Polychaeta</taxon>
        <taxon>Sedentaria</taxon>
        <taxon>Canalipalpata</taxon>
        <taxon>Sabellida</taxon>
        <taxon>Siboglinidae</taxon>
        <taxon>Ridgeia</taxon>
    </lineage>
</organism>
<gene>
    <name evidence="2" type="ORF">NP493_2575g00000</name>
</gene>
<dbReference type="Pfam" id="PF26215">
    <property type="entry name" value="HTH_animal"/>
    <property type="match status" value="1"/>
</dbReference>
<dbReference type="PANTHER" id="PTHR21301:SF11">
    <property type="entry name" value="GIY-YIG DOMAIN-CONTAINING PROTEIN"/>
    <property type="match status" value="1"/>
</dbReference>
<name>A0AAD9JEZ2_RIDPI</name>
<protein>
    <recommendedName>
        <fullName evidence="1">Helix-turn-helix domain-containing protein</fullName>
    </recommendedName>
</protein>
<dbReference type="Proteomes" id="UP001209878">
    <property type="component" value="Unassembled WGS sequence"/>
</dbReference>
<evidence type="ECO:0000313" key="3">
    <source>
        <dbReference type="Proteomes" id="UP001209878"/>
    </source>
</evidence>
<reference evidence="2" key="1">
    <citation type="journal article" date="2023" name="Mol. Biol. Evol.">
        <title>Third-Generation Sequencing Reveals the Adaptive Role of the Epigenome in Three Deep-Sea Polychaetes.</title>
        <authorList>
            <person name="Perez M."/>
            <person name="Aroh O."/>
            <person name="Sun Y."/>
            <person name="Lan Y."/>
            <person name="Juniper S.K."/>
            <person name="Young C.R."/>
            <person name="Angers B."/>
            <person name="Qian P.Y."/>
        </authorList>
    </citation>
    <scope>NUCLEOTIDE SEQUENCE</scope>
    <source>
        <strain evidence="2">R07B-5</strain>
    </source>
</reference>
<dbReference type="AlphaFoldDB" id="A0AAD9JEZ2"/>
<dbReference type="PANTHER" id="PTHR21301">
    <property type="entry name" value="REVERSE TRANSCRIPTASE"/>
    <property type="match status" value="1"/>
</dbReference>
<sequence>MKPTHTDQYLNFKSHHPLTHKRSVVHTLTYREQQYVTTAEDRKSELAHVHNALRANGYPEWALAPPPSSAKRPPSTKTTHEDLYWNFQTCQDYQNSLAGFISHITYTYTKSQRTSSARWYYTIKIKHLKNTDVEPSITSRVTLTAATHT</sequence>